<accession>A0A318SDN8</accession>
<evidence type="ECO:0000313" key="2">
    <source>
        <dbReference type="Proteomes" id="UP000248326"/>
    </source>
</evidence>
<evidence type="ECO:0000313" key="1">
    <source>
        <dbReference type="EMBL" id="PYE50518.1"/>
    </source>
</evidence>
<protein>
    <submittedName>
        <fullName evidence="1">Uncharacterized protein</fullName>
    </submittedName>
</protein>
<organism evidence="1 2">
    <name type="scientific">Deinococcus yavapaiensis KR-236</name>
    <dbReference type="NCBI Taxonomy" id="694435"/>
    <lineage>
        <taxon>Bacteria</taxon>
        <taxon>Thermotogati</taxon>
        <taxon>Deinococcota</taxon>
        <taxon>Deinococci</taxon>
        <taxon>Deinococcales</taxon>
        <taxon>Deinococcaceae</taxon>
        <taxon>Deinococcus</taxon>
    </lineage>
</organism>
<dbReference type="Proteomes" id="UP000248326">
    <property type="component" value="Unassembled WGS sequence"/>
</dbReference>
<sequence>MVLGSGVLSATVTAATLPNARTALYESEGSALIWGPPGYSLFVSQPHGDLDLTNLD</sequence>
<gene>
    <name evidence="1" type="ORF">DES52_11736</name>
</gene>
<dbReference type="EMBL" id="QJSX01000017">
    <property type="protein sequence ID" value="PYE50518.1"/>
    <property type="molecule type" value="Genomic_DNA"/>
</dbReference>
<reference evidence="1 2" key="1">
    <citation type="submission" date="2018-06" db="EMBL/GenBank/DDBJ databases">
        <title>Genomic Encyclopedia of Type Strains, Phase IV (KMG-IV): sequencing the most valuable type-strain genomes for metagenomic binning, comparative biology and taxonomic classification.</title>
        <authorList>
            <person name="Goeker M."/>
        </authorList>
    </citation>
    <scope>NUCLEOTIDE SEQUENCE [LARGE SCALE GENOMIC DNA]</scope>
    <source>
        <strain evidence="1 2">DSM 18048</strain>
    </source>
</reference>
<name>A0A318SDN8_9DEIO</name>
<dbReference type="AlphaFoldDB" id="A0A318SDN8"/>
<proteinExistence type="predicted"/>
<keyword evidence="2" id="KW-1185">Reference proteome</keyword>
<comment type="caution">
    <text evidence="1">The sequence shown here is derived from an EMBL/GenBank/DDBJ whole genome shotgun (WGS) entry which is preliminary data.</text>
</comment>